<evidence type="ECO:0000256" key="3">
    <source>
        <dbReference type="ARBA" id="ARBA00022722"/>
    </source>
</evidence>
<dbReference type="GO" id="GO:0003690">
    <property type="term" value="F:double-stranded DNA binding"/>
    <property type="evidence" value="ECO:0007669"/>
    <property type="project" value="TreeGrafter"/>
</dbReference>
<accession>A0A9P3HL00</accession>
<proteinExistence type="inferred from homology"/>
<dbReference type="Pfam" id="PF06087">
    <property type="entry name" value="Tyr-DNA_phospho"/>
    <property type="match status" value="1"/>
</dbReference>
<dbReference type="CDD" id="cd09122">
    <property type="entry name" value="PLDc_Tdp1_1"/>
    <property type="match status" value="1"/>
</dbReference>
<dbReference type="GO" id="GO:0006281">
    <property type="term" value="P:DNA repair"/>
    <property type="evidence" value="ECO:0007669"/>
    <property type="project" value="UniProtKB-KW"/>
</dbReference>
<keyword evidence="7" id="KW-0234">DNA repair</keyword>
<keyword evidence="13" id="KW-1185">Reference proteome</keyword>
<dbReference type="AlphaFoldDB" id="A0A9P3HL00"/>
<feature type="compositionally biased region" description="Acidic residues" evidence="11">
    <location>
        <begin position="69"/>
        <end position="79"/>
    </location>
</feature>
<dbReference type="SMART" id="SM00726">
    <property type="entry name" value="UIM"/>
    <property type="match status" value="2"/>
</dbReference>
<sequence>MDYQDEEEAIAEAIRLSLLESRSTSGGSNNTFQGTGRDHSRSPTVQRRQPPPPSPPVLPIQRQSTVIDLTDDFESDSEGQDWPTFPPVQRRSPIPQAPPPYRVPQPVPEDSMEEEDEDLKRALALSLEYAAKEDATTTSTEQPPSESDNAPVAFTPMSSALTALLGASRADLERERQERLQKRGAPPASPPTSSTTTLPTTSGLADDTEHRRKIPKTVLYSKDVSPNPSAAPPSSVLPLPSTIAFASKASTPPLQGGSTLSSSSNSSKVTGKFAKLAESVNLSKEASSSSSPPHIPPRRPSSTANQSPSSSRTHPPSSSSSSLLASSSSSRPSFSTPASSFVPSTPALSYASSVSSPPASRAASNSSSTATYGPRYHRATFFNTYIKGKKQDQYTIRFGDLVDKNHVQKAIVTTFQLDPSWLNQYLPTTISQCRFVHWYKDKGEQPGFHRVSQQVVEVHPPMNGSMGTFHPKLMLLFYPGFCRVVVSTANLVDYDWDELVNSVYVQDFNMRPRGPVEDPEDLGEFGCSLHNYLKVMTAPEKVLRVICAIDFSEAKVLLVPSVQGSFPIDSRHAYGLAQLAKIMETRTVPTRSWDMEYTTGSLGKLTVPFLRDLDRASKGLAPRVRSRVDVEERMPSIKVLFPTERNVRASRNGEMGAGTICFQQQYWRDPVYPRSVMHDFECVGEMKGSLMHTKMILAKAATPSGGSGRTSGKSSASSIAGWIYLGSANFTESAWGKAISKKAAAATVKKTTGHTAQELAANKPMSKSEVHISMRNWELGILYPIETEEELESYFGPQTKNSLLSYNGNTEQTFFGPMPVPYKRPVRPYVAEDSPWFR</sequence>
<dbReference type="InterPro" id="IPR010347">
    <property type="entry name" value="Tdp1"/>
</dbReference>
<dbReference type="PANTHER" id="PTHR12415:SF0">
    <property type="entry name" value="TYROSYL-DNA PHOSPHODIESTERASE 1"/>
    <property type="match status" value="1"/>
</dbReference>
<feature type="binding site" evidence="10">
    <location>
        <position position="472"/>
    </location>
    <ligand>
        <name>substrate</name>
    </ligand>
</feature>
<name>A0A9P3HL00_9FUNG</name>
<feature type="compositionally biased region" description="Polar residues" evidence="11">
    <location>
        <begin position="20"/>
        <end position="34"/>
    </location>
</feature>
<dbReference type="PANTHER" id="PTHR12415">
    <property type="entry name" value="TYROSYL-DNA PHOSPHODIESTERASE 1"/>
    <property type="match status" value="1"/>
</dbReference>
<keyword evidence="8" id="KW-0539">Nucleus</keyword>
<comment type="subcellular location">
    <subcellularLocation>
        <location evidence="1">Nucleus</location>
    </subcellularLocation>
</comment>
<comment type="caution">
    <text evidence="12">The sequence shown here is derived from an EMBL/GenBank/DDBJ whole genome shotgun (WGS) entry which is preliminary data.</text>
</comment>
<evidence type="ECO:0000256" key="6">
    <source>
        <dbReference type="ARBA" id="ARBA00022839"/>
    </source>
</evidence>
<feature type="compositionally biased region" description="Low complexity" evidence="11">
    <location>
        <begin position="136"/>
        <end position="147"/>
    </location>
</feature>
<evidence type="ECO:0000256" key="9">
    <source>
        <dbReference type="PIRSR" id="PIRSR610347-1"/>
    </source>
</evidence>
<evidence type="ECO:0000256" key="7">
    <source>
        <dbReference type="ARBA" id="ARBA00023204"/>
    </source>
</evidence>
<evidence type="ECO:0000256" key="4">
    <source>
        <dbReference type="ARBA" id="ARBA00022763"/>
    </source>
</evidence>
<dbReference type="GO" id="GO:0004527">
    <property type="term" value="F:exonuclease activity"/>
    <property type="evidence" value="ECO:0007669"/>
    <property type="project" value="UniProtKB-KW"/>
</dbReference>
<protein>
    <submittedName>
        <fullName evidence="12">Tyrosyl-DNA phosphodiesterase 1</fullName>
    </submittedName>
</protein>
<evidence type="ECO:0000256" key="2">
    <source>
        <dbReference type="ARBA" id="ARBA00010205"/>
    </source>
</evidence>
<feature type="compositionally biased region" description="Low complexity" evidence="11">
    <location>
        <begin position="300"/>
        <end position="329"/>
    </location>
</feature>
<dbReference type="Gene3D" id="3.30.870.10">
    <property type="entry name" value="Endonuclease Chain A"/>
    <property type="match status" value="2"/>
</dbReference>
<feature type="compositionally biased region" description="Polar residues" evidence="11">
    <location>
        <begin position="248"/>
        <end position="257"/>
    </location>
</feature>
<keyword evidence="3" id="KW-0540">Nuclease</keyword>
<dbReference type="PROSITE" id="PS50330">
    <property type="entry name" value="UIM"/>
    <property type="match status" value="1"/>
</dbReference>
<evidence type="ECO:0000256" key="1">
    <source>
        <dbReference type="ARBA" id="ARBA00004123"/>
    </source>
</evidence>
<dbReference type="GO" id="GO:0003697">
    <property type="term" value="F:single-stranded DNA binding"/>
    <property type="evidence" value="ECO:0007669"/>
    <property type="project" value="TreeGrafter"/>
</dbReference>
<keyword evidence="6" id="KW-0269">Exonuclease</keyword>
<feature type="compositionally biased region" description="Low complexity" evidence="11">
    <location>
        <begin position="224"/>
        <end position="241"/>
    </location>
</feature>
<feature type="compositionally biased region" description="Low complexity" evidence="11">
    <location>
        <begin position="191"/>
        <end position="204"/>
    </location>
</feature>
<feature type="active site" description="Proton donor/acceptor" evidence="9">
    <location>
        <position position="692"/>
    </location>
</feature>
<reference evidence="12" key="2">
    <citation type="journal article" date="2022" name="Microbiol. Resour. Announc.">
        <title>Whole-Genome Sequence of Entomortierella parvispora E1425, a Mucoromycotan Fungus Associated with Burkholderiaceae-Related Endosymbiotic Bacteria.</title>
        <authorList>
            <person name="Herlambang A."/>
            <person name="Guo Y."/>
            <person name="Takashima Y."/>
            <person name="Narisawa K."/>
            <person name="Ohta H."/>
            <person name="Nishizawa T."/>
        </authorList>
    </citation>
    <scope>NUCLEOTIDE SEQUENCE</scope>
    <source>
        <strain evidence="12">E1425</strain>
    </source>
</reference>
<feature type="compositionally biased region" description="Basic and acidic residues" evidence="11">
    <location>
        <begin position="170"/>
        <end position="181"/>
    </location>
</feature>
<evidence type="ECO:0000256" key="10">
    <source>
        <dbReference type="PIRSR" id="PIRSR610347-2"/>
    </source>
</evidence>
<dbReference type="OrthoDB" id="47785at2759"/>
<keyword evidence="4" id="KW-0227">DNA damage</keyword>
<dbReference type="Proteomes" id="UP000827284">
    <property type="component" value="Unassembled WGS sequence"/>
</dbReference>
<dbReference type="GO" id="GO:0017005">
    <property type="term" value="F:3'-tyrosyl-DNA phosphodiesterase activity"/>
    <property type="evidence" value="ECO:0007669"/>
    <property type="project" value="TreeGrafter"/>
</dbReference>
<feature type="compositionally biased region" description="Pro residues" evidence="11">
    <location>
        <begin position="95"/>
        <end position="107"/>
    </location>
</feature>
<evidence type="ECO:0000256" key="5">
    <source>
        <dbReference type="ARBA" id="ARBA00022801"/>
    </source>
</evidence>
<evidence type="ECO:0000313" key="12">
    <source>
        <dbReference type="EMBL" id="GJJ78571.1"/>
    </source>
</evidence>
<feature type="compositionally biased region" description="Pro residues" evidence="11">
    <location>
        <begin position="49"/>
        <end position="58"/>
    </location>
</feature>
<evidence type="ECO:0000256" key="11">
    <source>
        <dbReference type="SAM" id="MobiDB-lite"/>
    </source>
</evidence>
<feature type="active site" description="Nucleophile" evidence="9">
    <location>
        <position position="470"/>
    </location>
</feature>
<reference evidence="12" key="1">
    <citation type="submission" date="2021-11" db="EMBL/GenBank/DDBJ databases">
        <authorList>
            <person name="Herlambang A."/>
            <person name="Guo Y."/>
            <person name="Takashima Y."/>
            <person name="Nishizawa T."/>
        </authorList>
    </citation>
    <scope>NUCLEOTIDE SEQUENCE</scope>
    <source>
        <strain evidence="12">E1425</strain>
    </source>
</reference>
<feature type="binding site" evidence="10">
    <location>
        <position position="694"/>
    </location>
    <ligand>
        <name>substrate</name>
    </ligand>
</feature>
<feature type="region of interest" description="Disordered" evidence="11">
    <location>
        <begin position="18"/>
        <end position="329"/>
    </location>
</feature>
<comment type="similarity">
    <text evidence="2">Belongs to the tyrosyl-DNA phosphodiesterase family.</text>
</comment>
<organism evidence="12 13">
    <name type="scientific">Entomortierella parvispora</name>
    <dbReference type="NCBI Taxonomy" id="205924"/>
    <lineage>
        <taxon>Eukaryota</taxon>
        <taxon>Fungi</taxon>
        <taxon>Fungi incertae sedis</taxon>
        <taxon>Mucoromycota</taxon>
        <taxon>Mortierellomycotina</taxon>
        <taxon>Mortierellomycetes</taxon>
        <taxon>Mortierellales</taxon>
        <taxon>Mortierellaceae</taxon>
        <taxon>Entomortierella</taxon>
    </lineage>
</organism>
<dbReference type="InterPro" id="IPR003903">
    <property type="entry name" value="UIM_dom"/>
</dbReference>
<evidence type="ECO:0000256" key="8">
    <source>
        <dbReference type="ARBA" id="ARBA00023242"/>
    </source>
</evidence>
<dbReference type="SUPFAM" id="SSF56024">
    <property type="entry name" value="Phospholipase D/nuclease"/>
    <property type="match status" value="2"/>
</dbReference>
<dbReference type="EMBL" id="BQFW01000015">
    <property type="protein sequence ID" value="GJJ78571.1"/>
    <property type="molecule type" value="Genomic_DNA"/>
</dbReference>
<evidence type="ECO:0000313" key="13">
    <source>
        <dbReference type="Proteomes" id="UP000827284"/>
    </source>
</evidence>
<dbReference type="GO" id="GO:0005634">
    <property type="term" value="C:nucleus"/>
    <property type="evidence" value="ECO:0007669"/>
    <property type="project" value="UniProtKB-SubCell"/>
</dbReference>
<feature type="compositionally biased region" description="Low complexity" evidence="11">
    <location>
        <begin position="258"/>
        <end position="267"/>
    </location>
</feature>
<keyword evidence="5" id="KW-0378">Hydrolase</keyword>
<gene>
    <name evidence="12" type="ORF">EMPS_10930</name>
</gene>